<comment type="function">
    <text evidence="1">Involved in nucleolar processing of pre-18S ribosomal RNA.</text>
</comment>
<dbReference type="STRING" id="1890364.A0A2P6MXT2"/>
<dbReference type="GO" id="GO:0045943">
    <property type="term" value="P:positive regulation of transcription by RNA polymerase I"/>
    <property type="evidence" value="ECO:0007669"/>
    <property type="project" value="TreeGrafter"/>
</dbReference>
<keyword evidence="3" id="KW-1185">Reference proteome</keyword>
<dbReference type="GO" id="GO:0034455">
    <property type="term" value="C:t-UTP complex"/>
    <property type="evidence" value="ECO:0007669"/>
    <property type="project" value="TreeGrafter"/>
</dbReference>
<sequence length="95" mass="10498">MTKPKAVTSLQQQLSALEARAPHIPSKQKVSLLFDKKTANQLDYSTLHALGEEGIEELITIEPRFTPYKTSLFGASTVEYDRLLHTNAENAALNG</sequence>
<name>A0A2P6MXT2_9EUKA</name>
<dbReference type="GO" id="GO:0032040">
    <property type="term" value="C:small-subunit processome"/>
    <property type="evidence" value="ECO:0007669"/>
    <property type="project" value="TreeGrafter"/>
</dbReference>
<evidence type="ECO:0000313" key="3">
    <source>
        <dbReference type="Proteomes" id="UP000241769"/>
    </source>
</evidence>
<dbReference type="OrthoDB" id="31183at2759"/>
<keyword evidence="1" id="KW-0687">Ribonucleoprotein</keyword>
<accession>A0A2P6MXT2</accession>
<dbReference type="InterPro" id="IPR040191">
    <property type="entry name" value="UTP10"/>
</dbReference>
<dbReference type="Proteomes" id="UP000241769">
    <property type="component" value="Unassembled WGS sequence"/>
</dbReference>
<reference evidence="2 3" key="1">
    <citation type="journal article" date="2018" name="Genome Biol. Evol.">
        <title>Multiple Roots of Fruiting Body Formation in Amoebozoa.</title>
        <authorList>
            <person name="Hillmann F."/>
            <person name="Forbes G."/>
            <person name="Novohradska S."/>
            <person name="Ferling I."/>
            <person name="Riege K."/>
            <person name="Groth M."/>
            <person name="Westermann M."/>
            <person name="Marz M."/>
            <person name="Spaller T."/>
            <person name="Winckler T."/>
            <person name="Schaap P."/>
            <person name="Glockner G."/>
        </authorList>
    </citation>
    <scope>NUCLEOTIDE SEQUENCE [LARGE SCALE GENOMIC DNA]</scope>
    <source>
        <strain evidence="2 3">Jena</strain>
    </source>
</reference>
<comment type="subcellular location">
    <subcellularLocation>
        <location evidence="1">Nucleus</location>
        <location evidence="1">Nucleolus</location>
    </subcellularLocation>
</comment>
<dbReference type="GO" id="GO:0000462">
    <property type="term" value="P:maturation of SSU-rRNA from tricistronic rRNA transcript (SSU-rRNA, 5.8S rRNA, LSU-rRNA)"/>
    <property type="evidence" value="ECO:0007669"/>
    <property type="project" value="TreeGrafter"/>
</dbReference>
<dbReference type="PANTHER" id="PTHR13457:SF1">
    <property type="entry name" value="HEAT REPEAT-CONTAINING PROTEIN 1"/>
    <property type="match status" value="1"/>
</dbReference>
<dbReference type="GO" id="GO:0030515">
    <property type="term" value="F:snoRNA binding"/>
    <property type="evidence" value="ECO:0007669"/>
    <property type="project" value="TreeGrafter"/>
</dbReference>
<evidence type="ECO:0000256" key="1">
    <source>
        <dbReference type="RuleBase" id="RU367065"/>
    </source>
</evidence>
<dbReference type="GO" id="GO:0030686">
    <property type="term" value="C:90S preribosome"/>
    <property type="evidence" value="ECO:0007669"/>
    <property type="project" value="TreeGrafter"/>
</dbReference>
<protein>
    <recommendedName>
        <fullName evidence="1">HEAT repeat-containing protein 1</fullName>
    </recommendedName>
</protein>
<organism evidence="2 3">
    <name type="scientific">Planoprotostelium fungivorum</name>
    <dbReference type="NCBI Taxonomy" id="1890364"/>
    <lineage>
        <taxon>Eukaryota</taxon>
        <taxon>Amoebozoa</taxon>
        <taxon>Evosea</taxon>
        <taxon>Variosea</taxon>
        <taxon>Cavosteliida</taxon>
        <taxon>Cavosteliaceae</taxon>
        <taxon>Planoprotostelium</taxon>
    </lineage>
</organism>
<dbReference type="EMBL" id="MDYQ01000319">
    <property type="protein sequence ID" value="PRP76514.1"/>
    <property type="molecule type" value="Genomic_DNA"/>
</dbReference>
<comment type="similarity">
    <text evidence="1">Belongs to the HEATR1/UTP10 family.</text>
</comment>
<keyword evidence="1" id="KW-0698">rRNA processing</keyword>
<dbReference type="AlphaFoldDB" id="A0A2P6MXT2"/>
<evidence type="ECO:0000313" key="2">
    <source>
        <dbReference type="EMBL" id="PRP76514.1"/>
    </source>
</evidence>
<proteinExistence type="inferred from homology"/>
<comment type="caution">
    <text evidence="2">The sequence shown here is derived from an EMBL/GenBank/DDBJ whole genome shotgun (WGS) entry which is preliminary data.</text>
</comment>
<keyword evidence="1" id="KW-0539">Nucleus</keyword>
<keyword evidence="1" id="KW-0690">Ribosome biogenesis</keyword>
<gene>
    <name evidence="2" type="ORF">PROFUN_15088</name>
</gene>
<dbReference type="InParanoid" id="A0A2P6MXT2"/>
<feature type="non-terminal residue" evidence="2">
    <location>
        <position position="95"/>
    </location>
</feature>
<dbReference type="PANTHER" id="PTHR13457">
    <property type="entry name" value="BAP28"/>
    <property type="match status" value="1"/>
</dbReference>